<evidence type="ECO:0000313" key="3">
    <source>
        <dbReference type="Proteomes" id="UP001295684"/>
    </source>
</evidence>
<sequence>MSDSEEHIPVSHTEDGVNLHTARSHPDDQMEDTAMEYRLKKDQLLILKMKQSLIEISLRINEDRTPEQYFNDYITIRKYCMQCNRQENGSLLSSEGSPLLSGPLVEKLLKKLQDKFIKTSECPLTQEFRKICKGESSMETTEELQEKSSKLEYDDTFHMLELMKSVNLQKPLSGQISRHLKDLASTCATNVNMSSGMCHKEQEEFKEDDNDKRRVEQTLSNLSGMQMKYSNLVCSTDLHVIDNASDFQ</sequence>
<gene>
    <name evidence="2" type="ORF">ECRASSUSDP1_LOCUS20410</name>
</gene>
<feature type="compositionally biased region" description="Basic and acidic residues" evidence="1">
    <location>
        <begin position="1"/>
        <end position="17"/>
    </location>
</feature>
<comment type="caution">
    <text evidence="2">The sequence shown here is derived from an EMBL/GenBank/DDBJ whole genome shotgun (WGS) entry which is preliminary data.</text>
</comment>
<keyword evidence="3" id="KW-1185">Reference proteome</keyword>
<reference evidence="2" key="1">
    <citation type="submission" date="2023-07" db="EMBL/GenBank/DDBJ databases">
        <authorList>
            <consortium name="AG Swart"/>
            <person name="Singh M."/>
            <person name="Singh A."/>
            <person name="Seah K."/>
            <person name="Emmerich C."/>
        </authorList>
    </citation>
    <scope>NUCLEOTIDE SEQUENCE</scope>
    <source>
        <strain evidence="2">DP1</strain>
    </source>
</reference>
<dbReference type="AlphaFoldDB" id="A0AAD1XTX0"/>
<evidence type="ECO:0000256" key="1">
    <source>
        <dbReference type="SAM" id="MobiDB-lite"/>
    </source>
</evidence>
<protein>
    <submittedName>
        <fullName evidence="2">Uncharacterized protein</fullName>
    </submittedName>
</protein>
<dbReference type="Proteomes" id="UP001295684">
    <property type="component" value="Unassembled WGS sequence"/>
</dbReference>
<evidence type="ECO:0000313" key="2">
    <source>
        <dbReference type="EMBL" id="CAI2379005.1"/>
    </source>
</evidence>
<accession>A0AAD1XTX0</accession>
<feature type="region of interest" description="Disordered" evidence="1">
    <location>
        <begin position="1"/>
        <end position="30"/>
    </location>
</feature>
<dbReference type="EMBL" id="CAMPGE010020808">
    <property type="protein sequence ID" value="CAI2379005.1"/>
    <property type="molecule type" value="Genomic_DNA"/>
</dbReference>
<proteinExistence type="predicted"/>
<name>A0AAD1XTX0_EUPCR</name>
<organism evidence="2 3">
    <name type="scientific">Euplotes crassus</name>
    <dbReference type="NCBI Taxonomy" id="5936"/>
    <lineage>
        <taxon>Eukaryota</taxon>
        <taxon>Sar</taxon>
        <taxon>Alveolata</taxon>
        <taxon>Ciliophora</taxon>
        <taxon>Intramacronucleata</taxon>
        <taxon>Spirotrichea</taxon>
        <taxon>Hypotrichia</taxon>
        <taxon>Euplotida</taxon>
        <taxon>Euplotidae</taxon>
        <taxon>Moneuplotes</taxon>
    </lineage>
</organism>